<gene>
    <name evidence="3" type="ORF">F5878DRAFT_88960</name>
</gene>
<feature type="chain" id="PRO_5041443441" evidence="2">
    <location>
        <begin position="20"/>
        <end position="115"/>
    </location>
</feature>
<feature type="compositionally biased region" description="Polar residues" evidence="1">
    <location>
        <begin position="23"/>
        <end position="62"/>
    </location>
</feature>
<organism evidence="3 4">
    <name type="scientific">Lentinula raphanica</name>
    <dbReference type="NCBI Taxonomy" id="153919"/>
    <lineage>
        <taxon>Eukaryota</taxon>
        <taxon>Fungi</taxon>
        <taxon>Dikarya</taxon>
        <taxon>Basidiomycota</taxon>
        <taxon>Agaricomycotina</taxon>
        <taxon>Agaricomycetes</taxon>
        <taxon>Agaricomycetidae</taxon>
        <taxon>Agaricales</taxon>
        <taxon>Marasmiineae</taxon>
        <taxon>Omphalotaceae</taxon>
        <taxon>Lentinula</taxon>
    </lineage>
</organism>
<protein>
    <submittedName>
        <fullName evidence="3">Uncharacterized protein</fullName>
    </submittedName>
</protein>
<feature type="region of interest" description="Disordered" evidence="1">
    <location>
        <begin position="23"/>
        <end position="115"/>
    </location>
</feature>
<feature type="signal peptide" evidence="2">
    <location>
        <begin position="1"/>
        <end position="19"/>
    </location>
</feature>
<proteinExistence type="predicted"/>
<evidence type="ECO:0000256" key="1">
    <source>
        <dbReference type="SAM" id="MobiDB-lite"/>
    </source>
</evidence>
<reference evidence="3" key="1">
    <citation type="submission" date="2022-08" db="EMBL/GenBank/DDBJ databases">
        <authorList>
            <consortium name="DOE Joint Genome Institute"/>
            <person name="Min B."/>
            <person name="Riley R."/>
            <person name="Sierra-Patev S."/>
            <person name="Naranjo-Ortiz M."/>
            <person name="Looney B."/>
            <person name="Konkel Z."/>
            <person name="Slot J.C."/>
            <person name="Sakamoto Y."/>
            <person name="Steenwyk J.L."/>
            <person name="Rokas A."/>
            <person name="Carro J."/>
            <person name="Camarero S."/>
            <person name="Ferreira P."/>
            <person name="Molpeceres G."/>
            <person name="Ruiz-Duenas F.J."/>
            <person name="Serrano A."/>
            <person name="Henrissat B."/>
            <person name="Drula E."/>
            <person name="Hughes K.W."/>
            <person name="Mata J.L."/>
            <person name="Ishikawa N.K."/>
            <person name="Vargas-Isla R."/>
            <person name="Ushijima S."/>
            <person name="Smith C.A."/>
            <person name="Ahrendt S."/>
            <person name="Andreopoulos W."/>
            <person name="He G."/>
            <person name="Labutti K."/>
            <person name="Lipzen A."/>
            <person name="Ng V."/>
            <person name="Sandor L."/>
            <person name="Barry K."/>
            <person name="Martinez A.T."/>
            <person name="Xiao Y."/>
            <person name="Gibbons J.G."/>
            <person name="Terashima K."/>
            <person name="Hibbett D.S."/>
            <person name="Grigoriev I.V."/>
        </authorList>
    </citation>
    <scope>NUCLEOTIDE SEQUENCE</scope>
    <source>
        <strain evidence="3">TFB9207</strain>
    </source>
</reference>
<dbReference type="Proteomes" id="UP001163846">
    <property type="component" value="Unassembled WGS sequence"/>
</dbReference>
<comment type="caution">
    <text evidence="3">The sequence shown here is derived from an EMBL/GenBank/DDBJ whole genome shotgun (WGS) entry which is preliminary data.</text>
</comment>
<keyword evidence="4" id="KW-1185">Reference proteome</keyword>
<name>A0AA38PBX2_9AGAR</name>
<feature type="compositionally biased region" description="Low complexity" evidence="1">
    <location>
        <begin position="98"/>
        <end position="115"/>
    </location>
</feature>
<accession>A0AA38PBX2</accession>
<keyword evidence="2" id="KW-0732">Signal</keyword>
<evidence type="ECO:0000313" key="3">
    <source>
        <dbReference type="EMBL" id="KAJ3840063.1"/>
    </source>
</evidence>
<dbReference type="EMBL" id="MU806096">
    <property type="protein sequence ID" value="KAJ3840063.1"/>
    <property type="molecule type" value="Genomic_DNA"/>
</dbReference>
<sequence>MRLSFAYLLLGISVAVTYARPLTSRSEGGVTTTANESNLASVDSVSLSDPQSDSRLQENQTKVPKEPLKPILKGSALSGSTQVGKHVRFEEWGKEIPNPKNSEAPESSSPASSKL</sequence>
<evidence type="ECO:0000256" key="2">
    <source>
        <dbReference type="SAM" id="SignalP"/>
    </source>
</evidence>
<dbReference type="AlphaFoldDB" id="A0AA38PBX2"/>
<evidence type="ECO:0000313" key="4">
    <source>
        <dbReference type="Proteomes" id="UP001163846"/>
    </source>
</evidence>